<gene>
    <name evidence="1" type="ORF">DEO72_LG2g3148</name>
</gene>
<organism evidence="1 2">
    <name type="scientific">Vigna unguiculata</name>
    <name type="common">Cowpea</name>
    <dbReference type="NCBI Taxonomy" id="3917"/>
    <lineage>
        <taxon>Eukaryota</taxon>
        <taxon>Viridiplantae</taxon>
        <taxon>Streptophyta</taxon>
        <taxon>Embryophyta</taxon>
        <taxon>Tracheophyta</taxon>
        <taxon>Spermatophyta</taxon>
        <taxon>Magnoliopsida</taxon>
        <taxon>eudicotyledons</taxon>
        <taxon>Gunneridae</taxon>
        <taxon>Pentapetalae</taxon>
        <taxon>rosids</taxon>
        <taxon>fabids</taxon>
        <taxon>Fabales</taxon>
        <taxon>Fabaceae</taxon>
        <taxon>Papilionoideae</taxon>
        <taxon>50 kb inversion clade</taxon>
        <taxon>NPAAA clade</taxon>
        <taxon>indigoferoid/millettioid clade</taxon>
        <taxon>Phaseoleae</taxon>
        <taxon>Vigna</taxon>
    </lineage>
</organism>
<reference evidence="1 2" key="1">
    <citation type="submission" date="2019-04" db="EMBL/GenBank/DDBJ databases">
        <title>An improved genome assembly and genetic linkage map for asparagus bean, Vigna unguiculata ssp. sesquipedialis.</title>
        <authorList>
            <person name="Xia Q."/>
            <person name="Zhang R."/>
            <person name="Dong Y."/>
        </authorList>
    </citation>
    <scope>NUCLEOTIDE SEQUENCE [LARGE SCALE GENOMIC DNA]</scope>
    <source>
        <tissue evidence="1">Leaf</tissue>
    </source>
</reference>
<name>A0A4D6L2P5_VIGUN</name>
<evidence type="ECO:0000313" key="1">
    <source>
        <dbReference type="EMBL" id="QCD82807.1"/>
    </source>
</evidence>
<accession>A0A4D6L2P5</accession>
<dbReference type="EMBL" id="CP039346">
    <property type="protein sequence ID" value="QCD82807.1"/>
    <property type="molecule type" value="Genomic_DNA"/>
</dbReference>
<proteinExistence type="predicted"/>
<protein>
    <submittedName>
        <fullName evidence="1">Uncharacterized protein</fullName>
    </submittedName>
</protein>
<sequence length="146" mass="16473">MFHYIPVPHHNIHTQPKQIIQNKQTSQHNIVSPNTSLRLRGFTQARRARSGELPFRLGEGSRKGTGNNAGSRLGETPLAWASCLLAQQHTLVAWATTRAENPGRTFAHFAWVRQARLGKTISVRHCSHLHNAYTRPTEIFSQSKHP</sequence>
<dbReference type="Proteomes" id="UP000501690">
    <property type="component" value="Linkage Group LG2"/>
</dbReference>
<evidence type="ECO:0000313" key="2">
    <source>
        <dbReference type="Proteomes" id="UP000501690"/>
    </source>
</evidence>
<keyword evidence="2" id="KW-1185">Reference proteome</keyword>
<dbReference type="AlphaFoldDB" id="A0A4D6L2P5"/>